<proteinExistence type="predicted"/>
<dbReference type="EMBL" id="JANAKD010000119">
    <property type="protein sequence ID" value="KAJ3497322.1"/>
    <property type="molecule type" value="Genomic_DNA"/>
</dbReference>
<gene>
    <name evidence="1" type="ORF">NLG97_g1995</name>
</gene>
<accession>A0ACC1R3K4</accession>
<sequence length="318" mass="34476">MVSESSVRRSNALISSSLFSSVTAVFVGGTSGVGRCTLIKLAKYSKNPRIYLVGRSQSAADEVITECNALNPQGRYTFIQGDVSLVRGVDTLCQAIKDLETSIDLLFLSPGVLKLDRSVTTENIHHLAALNYYCRMRIITSLLPLIQVAQLRRVVTVAGGGHEGSLDFDDLQALRVPLSQLRSHLSTMITLGLEALVSQHPKVSFIHSYPGSVATGLYRDLDKPPFDPASVVSVDECGERQLYIATSARYSPKGGLAIGVHIQDSTPTLGSNGEVRSGVYTLRQDCESADENVLHYLSGLRETGAVERVWQHTSELLG</sequence>
<reference evidence="1" key="1">
    <citation type="submission" date="2022-07" db="EMBL/GenBank/DDBJ databases">
        <title>Genome Sequence of Lecanicillium saksenae.</title>
        <authorList>
            <person name="Buettner E."/>
        </authorList>
    </citation>
    <scope>NUCLEOTIDE SEQUENCE</scope>
    <source>
        <strain evidence="1">VT-O1</strain>
    </source>
</reference>
<name>A0ACC1R3K4_9HYPO</name>
<dbReference type="Proteomes" id="UP001148737">
    <property type="component" value="Unassembled WGS sequence"/>
</dbReference>
<keyword evidence="2" id="KW-1185">Reference proteome</keyword>
<protein>
    <submittedName>
        <fullName evidence="1">Uncharacterized protein</fullName>
    </submittedName>
</protein>
<comment type="caution">
    <text evidence="1">The sequence shown here is derived from an EMBL/GenBank/DDBJ whole genome shotgun (WGS) entry which is preliminary data.</text>
</comment>
<organism evidence="1 2">
    <name type="scientific">Lecanicillium saksenae</name>
    <dbReference type="NCBI Taxonomy" id="468837"/>
    <lineage>
        <taxon>Eukaryota</taxon>
        <taxon>Fungi</taxon>
        <taxon>Dikarya</taxon>
        <taxon>Ascomycota</taxon>
        <taxon>Pezizomycotina</taxon>
        <taxon>Sordariomycetes</taxon>
        <taxon>Hypocreomycetidae</taxon>
        <taxon>Hypocreales</taxon>
        <taxon>Cordycipitaceae</taxon>
        <taxon>Lecanicillium</taxon>
    </lineage>
</organism>
<evidence type="ECO:0000313" key="2">
    <source>
        <dbReference type="Proteomes" id="UP001148737"/>
    </source>
</evidence>
<evidence type="ECO:0000313" key="1">
    <source>
        <dbReference type="EMBL" id="KAJ3497322.1"/>
    </source>
</evidence>